<protein>
    <recommendedName>
        <fullName evidence="1">Reverse transcriptase zinc-binding domain-containing protein</fullName>
    </recommendedName>
</protein>
<reference evidence="2 3" key="1">
    <citation type="journal article" date="2014" name="Am. J. Bot.">
        <title>Genome assembly and annotation for red clover (Trifolium pratense; Fabaceae).</title>
        <authorList>
            <person name="Istvanek J."/>
            <person name="Jaros M."/>
            <person name="Krenek A."/>
            <person name="Repkova J."/>
        </authorList>
    </citation>
    <scope>NUCLEOTIDE SEQUENCE [LARGE SCALE GENOMIC DNA]</scope>
    <source>
        <strain evidence="3">cv. Tatra</strain>
        <tissue evidence="2">Young leaves</tissue>
    </source>
</reference>
<sequence length="124" mass="14077">MAAVQELMLLLQQIRPCVDSLDRRKWSSGTAGLFTVKSAYICLQNKYGMAEIELAKVQALQQLWLNNVPPKVNIFGWRLLLEKLPTREALYLSSHKYGKTYSNGWAQASLLMKVLRNTSAYLGN</sequence>
<comment type="caution">
    <text evidence="2">The sequence shown here is derived from an EMBL/GenBank/DDBJ whole genome shotgun (WGS) entry which is preliminary data.</text>
</comment>
<reference evidence="2 3" key="2">
    <citation type="journal article" date="2017" name="Front. Plant Sci.">
        <title>Gene Classification and Mining of Molecular Markers Useful in Red Clover (Trifolium pratense) Breeding.</title>
        <authorList>
            <person name="Istvanek J."/>
            <person name="Dluhosova J."/>
            <person name="Dluhos P."/>
            <person name="Patkova L."/>
            <person name="Nedelnik J."/>
            <person name="Repkova J."/>
        </authorList>
    </citation>
    <scope>NUCLEOTIDE SEQUENCE [LARGE SCALE GENOMIC DNA]</scope>
    <source>
        <strain evidence="3">cv. Tatra</strain>
        <tissue evidence="2">Young leaves</tissue>
    </source>
</reference>
<feature type="domain" description="Reverse transcriptase zinc-binding" evidence="1">
    <location>
        <begin position="34"/>
        <end position="90"/>
    </location>
</feature>
<proteinExistence type="predicted"/>
<evidence type="ECO:0000313" key="3">
    <source>
        <dbReference type="Proteomes" id="UP000236291"/>
    </source>
</evidence>
<dbReference type="Pfam" id="PF13966">
    <property type="entry name" value="zf-RVT"/>
    <property type="match status" value="1"/>
</dbReference>
<organism evidence="2 3">
    <name type="scientific">Trifolium pratense</name>
    <name type="common">Red clover</name>
    <dbReference type="NCBI Taxonomy" id="57577"/>
    <lineage>
        <taxon>Eukaryota</taxon>
        <taxon>Viridiplantae</taxon>
        <taxon>Streptophyta</taxon>
        <taxon>Embryophyta</taxon>
        <taxon>Tracheophyta</taxon>
        <taxon>Spermatophyta</taxon>
        <taxon>Magnoliopsida</taxon>
        <taxon>eudicotyledons</taxon>
        <taxon>Gunneridae</taxon>
        <taxon>Pentapetalae</taxon>
        <taxon>rosids</taxon>
        <taxon>fabids</taxon>
        <taxon>Fabales</taxon>
        <taxon>Fabaceae</taxon>
        <taxon>Papilionoideae</taxon>
        <taxon>50 kb inversion clade</taxon>
        <taxon>NPAAA clade</taxon>
        <taxon>Hologalegina</taxon>
        <taxon>IRL clade</taxon>
        <taxon>Trifolieae</taxon>
        <taxon>Trifolium</taxon>
    </lineage>
</organism>
<dbReference type="Proteomes" id="UP000236291">
    <property type="component" value="Unassembled WGS sequence"/>
</dbReference>
<dbReference type="AlphaFoldDB" id="A0A2K3JMF2"/>
<evidence type="ECO:0000259" key="1">
    <source>
        <dbReference type="Pfam" id="PF13966"/>
    </source>
</evidence>
<accession>A0A2K3JMF2</accession>
<gene>
    <name evidence="2" type="ORF">L195_g048842</name>
</gene>
<name>A0A2K3JMF2_TRIPR</name>
<dbReference type="InterPro" id="IPR026960">
    <property type="entry name" value="RVT-Znf"/>
</dbReference>
<dbReference type="EMBL" id="ASHM01070682">
    <property type="protein sequence ID" value="PNX55215.1"/>
    <property type="molecule type" value="Genomic_DNA"/>
</dbReference>
<evidence type="ECO:0000313" key="2">
    <source>
        <dbReference type="EMBL" id="PNX55215.1"/>
    </source>
</evidence>